<evidence type="ECO:0000313" key="1">
    <source>
        <dbReference type="EMBL" id="EME30472.1"/>
    </source>
</evidence>
<dbReference type="OMA" id="GRMWWAV"/>
<dbReference type="Pfam" id="PF05960">
    <property type="entry name" value="DUF885"/>
    <property type="match status" value="1"/>
</dbReference>
<organism evidence="1 2">
    <name type="scientific">Galdieria sulphuraria</name>
    <name type="common">Red alga</name>
    <dbReference type="NCBI Taxonomy" id="130081"/>
    <lineage>
        <taxon>Eukaryota</taxon>
        <taxon>Rhodophyta</taxon>
        <taxon>Bangiophyceae</taxon>
        <taxon>Galdieriales</taxon>
        <taxon>Galdieriaceae</taxon>
        <taxon>Galdieria</taxon>
    </lineage>
</organism>
<keyword evidence="2" id="KW-1185">Reference proteome</keyword>
<dbReference type="OrthoDB" id="5959877at2759"/>
<dbReference type="RefSeq" id="XP_005706992.1">
    <property type="nucleotide sequence ID" value="XM_005706935.1"/>
</dbReference>
<dbReference type="GeneID" id="17089199"/>
<dbReference type="Proteomes" id="UP000030680">
    <property type="component" value="Unassembled WGS sequence"/>
</dbReference>
<dbReference type="PANTHER" id="PTHR33361:SF2">
    <property type="entry name" value="DUF885 DOMAIN-CONTAINING PROTEIN"/>
    <property type="match status" value="1"/>
</dbReference>
<dbReference type="PANTHER" id="PTHR33361">
    <property type="entry name" value="GLR0591 PROTEIN"/>
    <property type="match status" value="1"/>
</dbReference>
<sequence length="604" mass="69222">MLDPNSARSLKVPTSTEPCAIDHENKAVQWLWKLYAELWDEQMRNDPLSATMIGICKQSSLPKRNNSIENKGDYRWNSYLKDLSFEAREEHYESLKRLNTQLTQSNLASLLPETEVDNYEFLSEMLRVSILSLETFDRYEIPTTHIFGPPVMLPLAGNFHPWNSKEDIESFLARLEAFPKQVTQIIEAFRYGIRTGYTLPIESVQALISICKAQGEKDAVNSPFFESAAAPFEKWVGSTEALQHVIEKSVLPAYKLLADFLQDEYEPNARQTAGIVHWKDSKSIYQGAIEYYTSSAYTAEELHAIGKKEVERISEEINLVRTRLQQTDGSLASFINQLRQNPQLFAKDAESIIQLYKDILGKIRYKVSDYFVNLPKAELVVKPIESYREKSAPPAHYYPAPKDRSRPAVFYGNTSEPTTRPLYAMKAVALHEGIPGHHLQIAIAQELDHLPRIRKEVQGFCIGYVEGWGLYAEYLGNVMNIYEDDYDLLGRLLAEIWRACRLVVDTGLHALGWTREDSVQYMRENAGITEVDIQVEIDRYMVMPGQALAYKVGEMKIIQLLQVSQEQLKDKFSWPLFHDCVLRSGAVPLSMLERNVENFLSRQR</sequence>
<dbReference type="EMBL" id="KB454499">
    <property type="protein sequence ID" value="EME30472.1"/>
    <property type="molecule type" value="Genomic_DNA"/>
</dbReference>
<evidence type="ECO:0008006" key="3">
    <source>
        <dbReference type="Google" id="ProtNLM"/>
    </source>
</evidence>
<dbReference type="KEGG" id="gsl:Gasu_21470"/>
<dbReference type="AlphaFoldDB" id="M2XK18"/>
<protein>
    <recommendedName>
        <fullName evidence="3">DUF885 domain-containing protein</fullName>
    </recommendedName>
</protein>
<gene>
    <name evidence="1" type="ORF">Gasu_21470</name>
</gene>
<evidence type="ECO:0000313" key="2">
    <source>
        <dbReference type="Proteomes" id="UP000030680"/>
    </source>
</evidence>
<dbReference type="InterPro" id="IPR010281">
    <property type="entry name" value="DUF885"/>
</dbReference>
<proteinExistence type="predicted"/>
<dbReference type="eggNOG" id="ENOG502QUES">
    <property type="taxonomic scope" value="Eukaryota"/>
</dbReference>
<reference evidence="2" key="1">
    <citation type="journal article" date="2013" name="Science">
        <title>Gene transfer from bacteria and archaea facilitated evolution of an extremophilic eukaryote.</title>
        <authorList>
            <person name="Schonknecht G."/>
            <person name="Chen W.H."/>
            <person name="Ternes C.M."/>
            <person name="Barbier G.G."/>
            <person name="Shrestha R.P."/>
            <person name="Stanke M."/>
            <person name="Brautigam A."/>
            <person name="Baker B.J."/>
            <person name="Banfield J.F."/>
            <person name="Garavito R.M."/>
            <person name="Carr K."/>
            <person name="Wilkerson C."/>
            <person name="Rensing S.A."/>
            <person name="Gagneul D."/>
            <person name="Dickenson N.E."/>
            <person name="Oesterhelt C."/>
            <person name="Lercher M.J."/>
            <person name="Weber A.P."/>
        </authorList>
    </citation>
    <scope>NUCLEOTIDE SEQUENCE [LARGE SCALE GENOMIC DNA]</scope>
    <source>
        <strain evidence="2">074W</strain>
    </source>
</reference>
<accession>M2XK18</accession>
<name>M2XK18_GALSU</name>
<dbReference type="Gramene" id="EME30472">
    <property type="protein sequence ID" value="EME30472"/>
    <property type="gene ID" value="Gasu_21470"/>
</dbReference>